<comment type="caution">
    <text evidence="1">The sequence shown here is derived from an EMBL/GenBank/DDBJ whole genome shotgun (WGS) entry which is preliminary data.</text>
</comment>
<gene>
    <name evidence="1" type="ORF">IW261DRAFT_1447806</name>
</gene>
<proteinExistence type="predicted"/>
<evidence type="ECO:0000313" key="2">
    <source>
        <dbReference type="Proteomes" id="UP001175227"/>
    </source>
</evidence>
<protein>
    <submittedName>
        <fullName evidence="1">Uncharacterized protein</fullName>
    </submittedName>
</protein>
<evidence type="ECO:0000313" key="1">
    <source>
        <dbReference type="EMBL" id="KAK0487426.1"/>
    </source>
</evidence>
<dbReference type="AlphaFoldDB" id="A0AA39PNG3"/>
<accession>A0AA39PNG3</accession>
<name>A0AA39PNG3_9AGAR</name>
<dbReference type="EMBL" id="JAUEPR010000003">
    <property type="protein sequence ID" value="KAK0487426.1"/>
    <property type="molecule type" value="Genomic_DNA"/>
</dbReference>
<dbReference type="Proteomes" id="UP001175227">
    <property type="component" value="Unassembled WGS sequence"/>
</dbReference>
<organism evidence="1 2">
    <name type="scientific">Armillaria novae-zelandiae</name>
    <dbReference type="NCBI Taxonomy" id="153914"/>
    <lineage>
        <taxon>Eukaryota</taxon>
        <taxon>Fungi</taxon>
        <taxon>Dikarya</taxon>
        <taxon>Basidiomycota</taxon>
        <taxon>Agaricomycotina</taxon>
        <taxon>Agaricomycetes</taxon>
        <taxon>Agaricomycetidae</taxon>
        <taxon>Agaricales</taxon>
        <taxon>Marasmiineae</taxon>
        <taxon>Physalacriaceae</taxon>
        <taxon>Armillaria</taxon>
    </lineage>
</organism>
<keyword evidence="2" id="KW-1185">Reference proteome</keyword>
<reference evidence="1" key="1">
    <citation type="submission" date="2023-06" db="EMBL/GenBank/DDBJ databases">
        <authorList>
            <consortium name="Lawrence Berkeley National Laboratory"/>
            <person name="Ahrendt S."/>
            <person name="Sahu N."/>
            <person name="Indic B."/>
            <person name="Wong-Bajracharya J."/>
            <person name="Merenyi Z."/>
            <person name="Ke H.-M."/>
            <person name="Monk M."/>
            <person name="Kocsube S."/>
            <person name="Drula E."/>
            <person name="Lipzen A."/>
            <person name="Balint B."/>
            <person name="Henrissat B."/>
            <person name="Andreopoulos B."/>
            <person name="Martin F.M."/>
            <person name="Harder C.B."/>
            <person name="Rigling D."/>
            <person name="Ford K.L."/>
            <person name="Foster G.D."/>
            <person name="Pangilinan J."/>
            <person name="Papanicolaou A."/>
            <person name="Barry K."/>
            <person name="LaButti K."/>
            <person name="Viragh M."/>
            <person name="Koriabine M."/>
            <person name="Yan M."/>
            <person name="Riley R."/>
            <person name="Champramary S."/>
            <person name="Plett K.L."/>
            <person name="Tsai I.J."/>
            <person name="Slot J."/>
            <person name="Sipos G."/>
            <person name="Plett J."/>
            <person name="Nagy L.G."/>
            <person name="Grigoriev I.V."/>
        </authorList>
    </citation>
    <scope>NUCLEOTIDE SEQUENCE</scope>
    <source>
        <strain evidence="1">ICMP 16352</strain>
    </source>
</reference>
<sequence length="88" mass="10310">MPKRIYGHLDTRPLNSSPVMVFKYKSELEYSLDEPNFMLCQMIYYTGEDIRAERLSVSLLATQFFDITRNSRANPPLFDSPFEIPIRS</sequence>